<reference evidence="8" key="1">
    <citation type="submission" date="2021-02" db="EMBL/GenBank/DDBJ databases">
        <authorList>
            <person name="Dougan E. K."/>
            <person name="Rhodes N."/>
            <person name="Thang M."/>
            <person name="Chan C."/>
        </authorList>
    </citation>
    <scope>NUCLEOTIDE SEQUENCE</scope>
</reference>
<name>A0A812NGC6_9DINO</name>
<protein>
    <submittedName>
        <fullName evidence="8">Uncharacterized protein</fullName>
    </submittedName>
</protein>
<sequence>MIDYKHGNWGMKVLLMWRGSVIPKALVWSIPCATITVLLHVFWVTAKGDSSTEMEGINTIYSGYTFVIGFLIVFRSNQAYSRFWESVTLFHQITGEWTSAVSNLLSFCSPSEEKQPEVEEFRQYLIRLLSLLHCNALQTICDLADDTLEVLNLGGIDAESLLHLRTSPDRCEIVMLWIERLIVEADRKKTLEVPPPILSRAFQELSRGMVSVTNVRKIRKVPFPFPYSQYLSYMLIIHWFLTPLVASQTVLKPWWAGIIVFVVSTSYWTLFYIAQEIDQPFGEDANDLPVRDMQREFNAKLEFFVQPLSWTVPPFSLDVEESVQVKVLNSSFSFRGHADEVSVSRSSRRISAGPDDIFTTIAKDPVLSASFFIPSELPKDVSVNHRLELPELRVFLSQLLPPELELNTSLWKELESKVLAGGPAEPDTDRLGDRVADKVTDKVADKVADLRSTRISPHELSQRLASYLKARPPTLDGELRMLDQLLADKFRLLERI</sequence>
<keyword evidence="6 7" id="KW-0472">Membrane</keyword>
<dbReference type="Pfam" id="PF25539">
    <property type="entry name" value="Bestrophin_2"/>
    <property type="match status" value="1"/>
</dbReference>
<keyword evidence="9" id="KW-1185">Reference proteome</keyword>
<dbReference type="EMBL" id="CAJNDS010002089">
    <property type="protein sequence ID" value="CAE7319422.1"/>
    <property type="molecule type" value="Genomic_DNA"/>
</dbReference>
<feature type="transmembrane region" description="Helical" evidence="7">
    <location>
        <begin position="21"/>
        <end position="44"/>
    </location>
</feature>
<evidence type="ECO:0000313" key="8">
    <source>
        <dbReference type="EMBL" id="CAE7319422.1"/>
    </source>
</evidence>
<keyword evidence="3 7" id="KW-0812">Transmembrane</keyword>
<dbReference type="AlphaFoldDB" id="A0A812NGC6"/>
<comment type="caution">
    <text evidence="8">The sequence shown here is derived from an EMBL/GenBank/DDBJ whole genome shotgun (WGS) entry which is preliminary data.</text>
</comment>
<evidence type="ECO:0000256" key="1">
    <source>
        <dbReference type="ARBA" id="ARBA00004141"/>
    </source>
</evidence>
<dbReference type="OrthoDB" id="1368at2759"/>
<keyword evidence="5" id="KW-0406">Ion transport</keyword>
<dbReference type="GO" id="GO:0005254">
    <property type="term" value="F:chloride channel activity"/>
    <property type="evidence" value="ECO:0007669"/>
    <property type="project" value="InterPro"/>
</dbReference>
<evidence type="ECO:0000256" key="6">
    <source>
        <dbReference type="ARBA" id="ARBA00023136"/>
    </source>
</evidence>
<feature type="transmembrane region" description="Helical" evidence="7">
    <location>
        <begin position="56"/>
        <end position="74"/>
    </location>
</feature>
<evidence type="ECO:0000256" key="3">
    <source>
        <dbReference type="ARBA" id="ARBA00022692"/>
    </source>
</evidence>
<evidence type="ECO:0000256" key="7">
    <source>
        <dbReference type="SAM" id="Phobius"/>
    </source>
</evidence>
<dbReference type="InterPro" id="IPR044669">
    <property type="entry name" value="YneE/VCCN1/2-like"/>
</dbReference>
<feature type="transmembrane region" description="Helical" evidence="7">
    <location>
        <begin position="254"/>
        <end position="274"/>
    </location>
</feature>
<dbReference type="Proteomes" id="UP000604046">
    <property type="component" value="Unassembled WGS sequence"/>
</dbReference>
<evidence type="ECO:0000256" key="4">
    <source>
        <dbReference type="ARBA" id="ARBA00022989"/>
    </source>
</evidence>
<gene>
    <name evidence="8" type="ORF">SNAT2548_LOCUS16745</name>
</gene>
<dbReference type="PANTHER" id="PTHR33281">
    <property type="entry name" value="UPF0187 PROTEIN YNEE"/>
    <property type="match status" value="1"/>
</dbReference>
<keyword evidence="4 7" id="KW-1133">Transmembrane helix</keyword>
<evidence type="ECO:0000256" key="2">
    <source>
        <dbReference type="ARBA" id="ARBA00022448"/>
    </source>
</evidence>
<evidence type="ECO:0000256" key="5">
    <source>
        <dbReference type="ARBA" id="ARBA00023065"/>
    </source>
</evidence>
<accession>A0A812NGC6</accession>
<evidence type="ECO:0000313" key="9">
    <source>
        <dbReference type="Proteomes" id="UP000604046"/>
    </source>
</evidence>
<organism evidence="8 9">
    <name type="scientific">Symbiodinium natans</name>
    <dbReference type="NCBI Taxonomy" id="878477"/>
    <lineage>
        <taxon>Eukaryota</taxon>
        <taxon>Sar</taxon>
        <taxon>Alveolata</taxon>
        <taxon>Dinophyceae</taxon>
        <taxon>Suessiales</taxon>
        <taxon>Symbiodiniaceae</taxon>
        <taxon>Symbiodinium</taxon>
    </lineage>
</organism>
<dbReference type="GO" id="GO:0016020">
    <property type="term" value="C:membrane"/>
    <property type="evidence" value="ECO:0007669"/>
    <property type="project" value="UniProtKB-SubCell"/>
</dbReference>
<keyword evidence="2" id="KW-0813">Transport</keyword>
<proteinExistence type="predicted"/>
<dbReference type="PANTHER" id="PTHR33281:SF20">
    <property type="match status" value="1"/>
</dbReference>
<comment type="subcellular location">
    <subcellularLocation>
        <location evidence="1">Membrane</location>
        <topology evidence="1">Multi-pass membrane protein</topology>
    </subcellularLocation>
</comment>
<feature type="transmembrane region" description="Helical" evidence="7">
    <location>
        <begin position="230"/>
        <end position="248"/>
    </location>
</feature>